<evidence type="ECO:0008006" key="4">
    <source>
        <dbReference type="Google" id="ProtNLM"/>
    </source>
</evidence>
<reference evidence="2 3" key="1">
    <citation type="submission" date="2019-03" db="EMBL/GenBank/DDBJ databases">
        <title>Genomic Encyclopedia of Type Strains, Phase IV (KMG-IV): sequencing the most valuable type-strain genomes for metagenomic binning, comparative biology and taxonomic classification.</title>
        <authorList>
            <person name="Goeker M."/>
        </authorList>
    </citation>
    <scope>NUCLEOTIDE SEQUENCE [LARGE SCALE GENOMIC DNA]</scope>
    <source>
        <strain evidence="2 3">DSM 26377</strain>
    </source>
</reference>
<dbReference type="NCBIfam" id="NF045734">
    <property type="entry name" value="StyOxIsoStyC"/>
    <property type="match status" value="1"/>
</dbReference>
<feature type="transmembrane region" description="Helical" evidence="1">
    <location>
        <begin position="89"/>
        <end position="107"/>
    </location>
</feature>
<name>A0A4R7P1B3_9GAMM</name>
<dbReference type="InterPro" id="IPR054803">
    <property type="entry name" value="StyOxIsoStyC"/>
</dbReference>
<organism evidence="2 3">
    <name type="scientific">Panacagrimonas perspica</name>
    <dbReference type="NCBI Taxonomy" id="381431"/>
    <lineage>
        <taxon>Bacteria</taxon>
        <taxon>Pseudomonadati</taxon>
        <taxon>Pseudomonadota</taxon>
        <taxon>Gammaproteobacteria</taxon>
        <taxon>Nevskiales</taxon>
        <taxon>Nevskiaceae</taxon>
        <taxon>Panacagrimonas</taxon>
    </lineage>
</organism>
<dbReference type="InterPro" id="IPR058965">
    <property type="entry name" value="SOI/HabA-like"/>
</dbReference>
<sequence>MTFTSLQKRMVGQGAAVMLVGMIAGIGLLISLLGGIELIPGRIIEFGIPGDTGAWVRTHIGGMLNGMLIFVVAILLGPLGFAEAAAGRMYWMLVGTGWANTLFYWAALFAPNRALSVADNKYGESNFASIIGLVPALVFAVISIIAIFMLMRQAFASART</sequence>
<dbReference type="OrthoDB" id="5739128at2"/>
<evidence type="ECO:0000256" key="1">
    <source>
        <dbReference type="SAM" id="Phobius"/>
    </source>
</evidence>
<keyword evidence="1" id="KW-0472">Membrane</keyword>
<keyword evidence="1" id="KW-0812">Transmembrane</keyword>
<feature type="transmembrane region" description="Helical" evidence="1">
    <location>
        <begin position="56"/>
        <end position="77"/>
    </location>
</feature>
<evidence type="ECO:0000313" key="3">
    <source>
        <dbReference type="Proteomes" id="UP000295341"/>
    </source>
</evidence>
<evidence type="ECO:0000313" key="2">
    <source>
        <dbReference type="EMBL" id="TDU26871.1"/>
    </source>
</evidence>
<dbReference type="EMBL" id="SOBT01000010">
    <property type="protein sequence ID" value="TDU26871.1"/>
    <property type="molecule type" value="Genomic_DNA"/>
</dbReference>
<accession>A0A4R7P1B3</accession>
<gene>
    <name evidence="2" type="ORF">DFR24_3902</name>
</gene>
<proteinExistence type="predicted"/>
<dbReference type="AlphaFoldDB" id="A0A4R7P1B3"/>
<comment type="caution">
    <text evidence="2">The sequence shown here is derived from an EMBL/GenBank/DDBJ whole genome shotgun (WGS) entry which is preliminary data.</text>
</comment>
<feature type="transmembrane region" description="Helical" evidence="1">
    <location>
        <begin position="127"/>
        <end position="151"/>
    </location>
</feature>
<keyword evidence="3" id="KW-1185">Reference proteome</keyword>
<dbReference type="Pfam" id="PF26512">
    <property type="entry name" value="SOI"/>
    <property type="match status" value="1"/>
</dbReference>
<dbReference type="RefSeq" id="WP_133883028.1">
    <property type="nucleotide sequence ID" value="NZ_MWIN01000009.1"/>
</dbReference>
<protein>
    <recommendedName>
        <fullName evidence="4">Styrene-oxide isomerase</fullName>
    </recommendedName>
</protein>
<keyword evidence="1" id="KW-1133">Transmembrane helix</keyword>
<dbReference type="Proteomes" id="UP000295341">
    <property type="component" value="Unassembled WGS sequence"/>
</dbReference>
<feature type="transmembrane region" description="Helical" evidence="1">
    <location>
        <begin position="12"/>
        <end position="36"/>
    </location>
</feature>